<sequence>MQVEALSRISVGGVPRVARDRFELSRTLALHLRERGLVRIVTAREMEKEDWWTFPHRELRAYEGRARPWRRVVACVNIWNDLAALRQTMPSWLPYVDRVVVVDGAYAALGLEQAESTDGLAAWLAEQVAPERLELILPPAGGWPNQCAKRSAYCAAGEEGDLLFIVDADERVAQASALREVSECDVGWVRLVNETIYRRPYGQPRLVRWRPGLAYRGRHHWMFASEAVLATHQYGGPGFWHRLVPLTLTNTRRLGRSPERVEQQQRSLAVAAAVEHPLVLSERTRASDSQLGARESLRILQLASYDPGLVGYRLHTAINTTTPHASVFARKATDNPFRGPYQVDLLAEQERMAALL</sequence>
<dbReference type="AlphaFoldDB" id="A0A0G1VGG1"/>
<evidence type="ECO:0000313" key="2">
    <source>
        <dbReference type="Proteomes" id="UP000034119"/>
    </source>
</evidence>
<protein>
    <submittedName>
        <fullName evidence="1">Uncharacterized protein</fullName>
    </submittedName>
</protein>
<comment type="caution">
    <text evidence="1">The sequence shown here is derived from an EMBL/GenBank/DDBJ whole genome shotgun (WGS) entry which is preliminary data.</text>
</comment>
<dbReference type="EMBL" id="LCPW01000013">
    <property type="protein sequence ID" value="KKW05623.1"/>
    <property type="molecule type" value="Genomic_DNA"/>
</dbReference>
<reference evidence="1 2" key="1">
    <citation type="journal article" date="2015" name="Nature">
        <title>rRNA introns, odd ribosomes, and small enigmatic genomes across a large radiation of phyla.</title>
        <authorList>
            <person name="Brown C.T."/>
            <person name="Hug L.A."/>
            <person name="Thomas B.C."/>
            <person name="Sharon I."/>
            <person name="Castelle C.J."/>
            <person name="Singh A."/>
            <person name="Wilkins M.J."/>
            <person name="Williams K.H."/>
            <person name="Banfield J.F."/>
        </authorList>
    </citation>
    <scope>NUCLEOTIDE SEQUENCE [LARGE SCALE GENOMIC DNA]</scope>
</reference>
<dbReference type="SUPFAM" id="SSF53448">
    <property type="entry name" value="Nucleotide-diphospho-sugar transferases"/>
    <property type="match status" value="1"/>
</dbReference>
<dbReference type="Proteomes" id="UP000034119">
    <property type="component" value="Unassembled WGS sequence"/>
</dbReference>
<organism evidence="1 2">
    <name type="scientific">candidate division CPR1 bacterium GW2011_GWC1_49_13</name>
    <dbReference type="NCBI Taxonomy" id="1618342"/>
    <lineage>
        <taxon>Bacteria</taxon>
        <taxon>candidate division CPR1</taxon>
    </lineage>
</organism>
<dbReference type="STRING" id="1618342.UY40_C0013G0001"/>
<proteinExistence type="predicted"/>
<evidence type="ECO:0000313" key="1">
    <source>
        <dbReference type="EMBL" id="KKW05623.1"/>
    </source>
</evidence>
<gene>
    <name evidence="1" type="ORF">UY40_C0013G0001</name>
</gene>
<name>A0A0G1VGG1_9BACT</name>
<accession>A0A0G1VGG1</accession>
<dbReference type="InterPro" id="IPR029044">
    <property type="entry name" value="Nucleotide-diphossugar_trans"/>
</dbReference>
<feature type="non-terminal residue" evidence="1">
    <location>
        <position position="356"/>
    </location>
</feature>